<dbReference type="Pfam" id="PF07110">
    <property type="entry name" value="EthD"/>
    <property type="match status" value="1"/>
</dbReference>
<protein>
    <submittedName>
        <fullName evidence="3">Spectrin alpha chain, erythrocytic 1</fullName>
    </submittedName>
</protein>
<comment type="caution">
    <text evidence="3">The sequence shown here is derived from an EMBL/GenBank/DDBJ whole genome shotgun (WGS) entry which is preliminary data.</text>
</comment>
<organism evidence="3">
    <name type="scientific">Talaromyces marneffei PM1</name>
    <dbReference type="NCBI Taxonomy" id="1077442"/>
    <lineage>
        <taxon>Eukaryota</taxon>
        <taxon>Fungi</taxon>
        <taxon>Dikarya</taxon>
        <taxon>Ascomycota</taxon>
        <taxon>Pezizomycotina</taxon>
        <taxon>Eurotiomycetes</taxon>
        <taxon>Eurotiomycetidae</taxon>
        <taxon>Eurotiales</taxon>
        <taxon>Trichocomaceae</taxon>
        <taxon>Talaromyces</taxon>
        <taxon>Talaromyces sect. Talaromyces</taxon>
    </lineage>
</organism>
<gene>
    <name evidence="3" type="ORF">GQ26_0170640</name>
</gene>
<dbReference type="SUPFAM" id="SSF54909">
    <property type="entry name" value="Dimeric alpha+beta barrel"/>
    <property type="match status" value="1"/>
</dbReference>
<dbReference type="EMBL" id="JPOX01000017">
    <property type="protein sequence ID" value="KFX46786.1"/>
    <property type="molecule type" value="Genomic_DNA"/>
</dbReference>
<evidence type="ECO:0000256" key="1">
    <source>
        <dbReference type="ARBA" id="ARBA00005986"/>
    </source>
</evidence>
<sequence>MAELREGQRLKYTVTHYRQPHLTHEEFMKWIVDEHLPLAMPVFKKHGVLSYTLFVTPATMNEPLKEAMIKLRPTWDYADYDCIIEYLMPNEDAMTNMQQDPEWHASIKDQEKWVDVSKALLTVGYAVPYLTESGEVMNMSK</sequence>
<dbReference type="InterPro" id="IPR009799">
    <property type="entry name" value="EthD_dom"/>
</dbReference>
<proteinExistence type="inferred from homology"/>
<reference key="1">
    <citation type="journal article" date="2014" name="PLoS Genet.">
        <title>Signature Gene Expression Reveals Novel Clues to the Molecular Mechanisms of Dimorphic Transition in Penicillium marneffei.</title>
        <authorList>
            <person name="Yang E."/>
            <person name="Wang G."/>
            <person name="Cai J."/>
            <person name="Woo P.C."/>
            <person name="Lau S.K."/>
            <person name="Yuen K.-Y."/>
            <person name="Chow W.-N."/>
            <person name="Lin X."/>
        </authorList>
    </citation>
    <scope>NUCLEOTIDE SEQUENCE [LARGE SCALE GENOMIC DNA]</scope>
    <source>
        <strain>PM1</strain>
    </source>
</reference>
<evidence type="ECO:0000313" key="3">
    <source>
        <dbReference type="EMBL" id="KFX46786.1"/>
    </source>
</evidence>
<dbReference type="AlphaFoldDB" id="A0A093VJD0"/>
<dbReference type="InterPro" id="IPR011008">
    <property type="entry name" value="Dimeric_a/b-barrel"/>
</dbReference>
<dbReference type="Gene3D" id="3.30.70.100">
    <property type="match status" value="1"/>
</dbReference>
<reference evidence="3" key="2">
    <citation type="journal article" date="2014" name="PLoS Genet.">
        <title>Signature gene expression reveals novel clues to the molecular mechanisms of dimorphic transition in Penicillium marneffei.</title>
        <authorList>
            <person name="Yang E."/>
            <person name="Wang G."/>
            <person name="Cai J."/>
            <person name="Woo P.C."/>
            <person name="Lau S.K."/>
            <person name="Yuen K.-Y."/>
            <person name="Chow W.-N."/>
            <person name="Lin X."/>
        </authorList>
    </citation>
    <scope>NUCLEOTIDE SEQUENCE</scope>
    <source>
        <strain evidence="3">PM1</strain>
    </source>
</reference>
<comment type="similarity">
    <text evidence="1">Belongs to the tpcK family.</text>
</comment>
<accession>A0A093VJD0</accession>
<dbReference type="HOGENOM" id="CLU_115019_0_3_1"/>
<dbReference type="eggNOG" id="ENOG502SNGW">
    <property type="taxonomic scope" value="Eukaryota"/>
</dbReference>
<name>A0A093VJD0_TALMA</name>
<feature type="domain" description="EthD" evidence="2">
    <location>
        <begin position="19"/>
        <end position="116"/>
    </location>
</feature>
<evidence type="ECO:0000259" key="2">
    <source>
        <dbReference type="Pfam" id="PF07110"/>
    </source>
</evidence>
<dbReference type="GO" id="GO:0016491">
    <property type="term" value="F:oxidoreductase activity"/>
    <property type="evidence" value="ECO:0007669"/>
    <property type="project" value="InterPro"/>
</dbReference>